<dbReference type="Gene3D" id="2.70.70.10">
    <property type="entry name" value="Glucose Permease (Domain IIA)"/>
    <property type="match status" value="1"/>
</dbReference>
<dbReference type="Pfam" id="PF01551">
    <property type="entry name" value="Peptidase_M23"/>
    <property type="match status" value="1"/>
</dbReference>
<dbReference type="InterPro" id="IPR011055">
    <property type="entry name" value="Dup_hybrid_motif"/>
</dbReference>
<dbReference type="Gene3D" id="2.40.50.290">
    <property type="match status" value="1"/>
</dbReference>
<dbReference type="InterPro" id="IPR016047">
    <property type="entry name" value="M23ase_b-sheet_dom"/>
</dbReference>
<evidence type="ECO:0000256" key="4">
    <source>
        <dbReference type="ARBA" id="ARBA00012322"/>
    </source>
</evidence>
<evidence type="ECO:0000256" key="7">
    <source>
        <dbReference type="SAM" id="SignalP"/>
    </source>
</evidence>
<comment type="similarity">
    <text evidence="3">Belongs to the peptidase M23B family.</text>
</comment>
<organism evidence="9 10">
    <name type="scientific">Staphylococcus delphini</name>
    <dbReference type="NCBI Taxonomy" id="53344"/>
    <lineage>
        <taxon>Bacteria</taxon>
        <taxon>Bacillati</taxon>
        <taxon>Bacillota</taxon>
        <taxon>Bacilli</taxon>
        <taxon>Bacillales</taxon>
        <taxon>Staphylococcaceae</taxon>
        <taxon>Staphylococcus</taxon>
        <taxon>Staphylococcus intermedius group</taxon>
    </lineage>
</organism>
<evidence type="ECO:0000256" key="6">
    <source>
        <dbReference type="SAM" id="MobiDB-lite"/>
    </source>
</evidence>
<dbReference type="GO" id="GO:0004222">
    <property type="term" value="F:metalloendopeptidase activity"/>
    <property type="evidence" value="ECO:0007669"/>
    <property type="project" value="TreeGrafter"/>
</dbReference>
<feature type="signal peptide" evidence="7">
    <location>
        <begin position="1"/>
        <end position="19"/>
    </location>
</feature>
<dbReference type="SUPFAM" id="SSF51261">
    <property type="entry name" value="Duplicated hybrid motif"/>
    <property type="match status" value="1"/>
</dbReference>
<sequence>MKKWISISTLAVSASILGAAGHTADAAEQPQQAQAATSQSSLDIFSYGYITKDMQGNFHHTLDGQWDQSMFDNQAYYFTRIDNAGHIHYYYFPIQYVQQGAYDDNDYTPSQSHANVQQHSNTAQSNTAQNSTNEPLTQAYNQQANTIAQSNHQATTTQNGSASSQQQANDTRQTNQSQSPQQVQAPQTDNSTQPTSSQQSSGHAESADWLTRHQQIQPYGQYHGGGAHYGVDYAMDENTPVYSLTDGKVIQSGWSHYGGGNQVTIQEANSDKYQWYMHMNQLNVQAGDQVQAGDPIGLSGSTGNSTAPHLHFQRMDGGVGNQYAVDPTRYLNQKS</sequence>
<reference evidence="9 10" key="1">
    <citation type="journal article" date="2017" name="PLoS ONE">
        <title>Development of a real-time PCR for detection of Staphylococcus pseudintermedius using a novel automated comparison of whole-genome sequences.</title>
        <authorList>
            <person name="Verstappen K.M."/>
            <person name="Huijbregts L."/>
            <person name="Spaninks M."/>
            <person name="Wagenaar J.A."/>
            <person name="Fluit A.C."/>
            <person name="Duim B."/>
        </authorList>
    </citation>
    <scope>NUCLEOTIDE SEQUENCE [LARGE SCALE GENOMIC DNA]</scope>
    <source>
        <strain evidence="9 10">215070706401-1</strain>
    </source>
</reference>
<dbReference type="AlphaFoldDB" id="A0A2A4GX23"/>
<evidence type="ECO:0000256" key="1">
    <source>
        <dbReference type="ARBA" id="ARBA00001667"/>
    </source>
</evidence>
<feature type="region of interest" description="Disordered" evidence="6">
    <location>
        <begin position="150"/>
        <end position="207"/>
    </location>
</feature>
<name>A0A2A4GX23_9STAP</name>
<comment type="cofactor">
    <cofactor evidence="2">
        <name>Zn(2+)</name>
        <dbReference type="ChEBI" id="CHEBI:29105"/>
    </cofactor>
</comment>
<dbReference type="Proteomes" id="UP000218335">
    <property type="component" value="Unassembled WGS sequence"/>
</dbReference>
<evidence type="ECO:0000313" key="9">
    <source>
        <dbReference type="EMBL" id="PCF55273.1"/>
    </source>
</evidence>
<comment type="catalytic activity">
    <reaction evidence="1">
        <text>Hydrolysis of the -Gly-|-Gly- bond in the pentaglycine inter-peptide link joining staphylococcal cell wall peptidoglycans.</text>
        <dbReference type="EC" id="3.4.24.75"/>
    </reaction>
</comment>
<protein>
    <recommendedName>
        <fullName evidence="4">lysostaphin</fullName>
        <ecNumber evidence="4">3.4.24.75</ecNumber>
    </recommendedName>
</protein>
<dbReference type="EMBL" id="MWUU01000007">
    <property type="protein sequence ID" value="PCF55273.1"/>
    <property type="molecule type" value="Genomic_DNA"/>
</dbReference>
<feature type="compositionally biased region" description="Low complexity" evidence="6">
    <location>
        <begin position="153"/>
        <end position="201"/>
    </location>
</feature>
<dbReference type="EC" id="3.4.24.75" evidence="4"/>
<dbReference type="GO" id="GO:0006508">
    <property type="term" value="P:proteolysis"/>
    <property type="evidence" value="ECO:0007669"/>
    <property type="project" value="UniProtKB-KW"/>
</dbReference>
<feature type="chain" id="PRO_5038709471" description="lysostaphin" evidence="7">
    <location>
        <begin position="20"/>
        <end position="335"/>
    </location>
</feature>
<comment type="caution">
    <text evidence="9">The sequence shown here is derived from an EMBL/GenBank/DDBJ whole genome shotgun (WGS) entry which is preliminary data.</text>
</comment>
<keyword evidence="5" id="KW-0378">Hydrolase</keyword>
<evidence type="ECO:0000256" key="2">
    <source>
        <dbReference type="ARBA" id="ARBA00001947"/>
    </source>
</evidence>
<evidence type="ECO:0000313" key="10">
    <source>
        <dbReference type="Proteomes" id="UP000218335"/>
    </source>
</evidence>
<accession>A0A2A4GX23</accession>
<keyword evidence="5" id="KW-0645">Protease</keyword>
<feature type="compositionally biased region" description="Polar residues" evidence="6">
    <location>
        <begin position="107"/>
        <end position="131"/>
    </location>
</feature>
<proteinExistence type="inferred from homology"/>
<dbReference type="RefSeq" id="WP_096593522.1">
    <property type="nucleotide sequence ID" value="NZ_MWRM01000007.1"/>
</dbReference>
<evidence type="ECO:0000259" key="8">
    <source>
        <dbReference type="Pfam" id="PF01551"/>
    </source>
</evidence>
<dbReference type="PANTHER" id="PTHR21666">
    <property type="entry name" value="PEPTIDASE-RELATED"/>
    <property type="match status" value="1"/>
</dbReference>
<feature type="region of interest" description="Disordered" evidence="6">
    <location>
        <begin position="103"/>
        <end position="131"/>
    </location>
</feature>
<keyword evidence="5" id="KW-0482">Metalloprotease</keyword>
<evidence type="ECO:0000256" key="5">
    <source>
        <dbReference type="ARBA" id="ARBA00023049"/>
    </source>
</evidence>
<feature type="domain" description="M23ase beta-sheet core" evidence="8">
    <location>
        <begin position="227"/>
        <end position="317"/>
    </location>
</feature>
<dbReference type="InterPro" id="IPR050570">
    <property type="entry name" value="Cell_wall_metabolism_enzyme"/>
</dbReference>
<keyword evidence="7" id="KW-0732">Signal</keyword>
<dbReference type="PANTHER" id="PTHR21666:SF270">
    <property type="entry name" value="MUREIN HYDROLASE ACTIVATOR ENVC"/>
    <property type="match status" value="1"/>
</dbReference>
<gene>
    <name evidence="9" type="ORF">B5C08_06390</name>
</gene>
<evidence type="ECO:0000256" key="3">
    <source>
        <dbReference type="ARBA" id="ARBA00006646"/>
    </source>
</evidence>
<dbReference type="CDD" id="cd12797">
    <property type="entry name" value="M23_peptidase"/>
    <property type="match status" value="1"/>
</dbReference>